<dbReference type="InterPro" id="IPR036390">
    <property type="entry name" value="WH_DNA-bd_sf"/>
</dbReference>
<reference evidence="5 6" key="1">
    <citation type="submission" date="2019-07" db="EMBL/GenBank/DDBJ databases">
        <title>Genomic Encyclopedia of Archaeal and Bacterial Type Strains, Phase II (KMG-II): from individual species to whole genera.</title>
        <authorList>
            <person name="Goeker M."/>
        </authorList>
    </citation>
    <scope>NUCLEOTIDE SEQUENCE [LARGE SCALE GENOMIC DNA]</scope>
    <source>
        <strain evidence="5 6">ATCC BAA-1139</strain>
    </source>
</reference>
<dbReference type="SUPFAM" id="SSF46785">
    <property type="entry name" value="Winged helix' DNA-binding domain"/>
    <property type="match status" value="1"/>
</dbReference>
<keyword evidence="3" id="KW-0804">Transcription</keyword>
<evidence type="ECO:0000256" key="1">
    <source>
        <dbReference type="ARBA" id="ARBA00023015"/>
    </source>
</evidence>
<gene>
    <name evidence="5" type="ORF">JN12_02405</name>
</gene>
<dbReference type="AlphaFoldDB" id="A0A562VLK4"/>
<dbReference type="InterPro" id="IPR001845">
    <property type="entry name" value="HTH_ArsR_DNA-bd_dom"/>
</dbReference>
<dbReference type="NCBIfam" id="NF033788">
    <property type="entry name" value="HTH_metalloreg"/>
    <property type="match status" value="1"/>
</dbReference>
<protein>
    <submittedName>
        <fullName evidence="5">ArsR family transcriptional regulator</fullName>
    </submittedName>
</protein>
<dbReference type="Gene3D" id="1.10.10.10">
    <property type="entry name" value="Winged helix-like DNA-binding domain superfamily/Winged helix DNA-binding domain"/>
    <property type="match status" value="1"/>
</dbReference>
<dbReference type="InterPro" id="IPR018334">
    <property type="entry name" value="ArsR_HTH"/>
</dbReference>
<dbReference type="OrthoDB" id="9810923at2"/>
<dbReference type="EMBL" id="VLLN01000014">
    <property type="protein sequence ID" value="TWJ18770.1"/>
    <property type="molecule type" value="Genomic_DNA"/>
</dbReference>
<feature type="domain" description="HTH arsR-type" evidence="4">
    <location>
        <begin position="25"/>
        <end position="119"/>
    </location>
</feature>
<organism evidence="5 6">
    <name type="scientific">Geobacter argillaceus</name>
    <dbReference type="NCBI Taxonomy" id="345631"/>
    <lineage>
        <taxon>Bacteria</taxon>
        <taxon>Pseudomonadati</taxon>
        <taxon>Thermodesulfobacteriota</taxon>
        <taxon>Desulfuromonadia</taxon>
        <taxon>Geobacterales</taxon>
        <taxon>Geobacteraceae</taxon>
        <taxon>Geobacter</taxon>
    </lineage>
</organism>
<dbReference type="PRINTS" id="PR00778">
    <property type="entry name" value="HTHARSR"/>
</dbReference>
<evidence type="ECO:0000313" key="5">
    <source>
        <dbReference type="EMBL" id="TWJ18770.1"/>
    </source>
</evidence>
<dbReference type="Pfam" id="PF01022">
    <property type="entry name" value="HTH_5"/>
    <property type="match status" value="1"/>
</dbReference>
<name>A0A562VLK4_9BACT</name>
<proteinExistence type="predicted"/>
<dbReference type="Proteomes" id="UP000319449">
    <property type="component" value="Unassembled WGS sequence"/>
</dbReference>
<evidence type="ECO:0000259" key="4">
    <source>
        <dbReference type="PROSITE" id="PS50987"/>
    </source>
</evidence>
<comment type="caution">
    <text evidence="5">The sequence shown here is derived from an EMBL/GenBank/DDBJ whole genome shotgun (WGS) entry which is preliminary data.</text>
</comment>
<accession>A0A562VLK4</accession>
<dbReference type="InterPro" id="IPR036388">
    <property type="entry name" value="WH-like_DNA-bd_sf"/>
</dbReference>
<keyword evidence="1" id="KW-0805">Transcription regulation</keyword>
<dbReference type="PROSITE" id="PS00846">
    <property type="entry name" value="HTH_ARSR_1"/>
    <property type="match status" value="1"/>
</dbReference>
<dbReference type="SMART" id="SM00418">
    <property type="entry name" value="HTH_ARSR"/>
    <property type="match status" value="1"/>
</dbReference>
<evidence type="ECO:0000256" key="2">
    <source>
        <dbReference type="ARBA" id="ARBA00023125"/>
    </source>
</evidence>
<dbReference type="PROSITE" id="PS50987">
    <property type="entry name" value="HTH_ARSR_2"/>
    <property type="match status" value="1"/>
</dbReference>
<keyword evidence="6" id="KW-1185">Reference proteome</keyword>
<dbReference type="GO" id="GO:0003677">
    <property type="term" value="F:DNA binding"/>
    <property type="evidence" value="ECO:0007669"/>
    <property type="project" value="UniProtKB-KW"/>
</dbReference>
<dbReference type="GO" id="GO:0003700">
    <property type="term" value="F:DNA-binding transcription factor activity"/>
    <property type="evidence" value="ECO:0007669"/>
    <property type="project" value="InterPro"/>
</dbReference>
<keyword evidence="2" id="KW-0238">DNA-binding</keyword>
<dbReference type="CDD" id="cd00090">
    <property type="entry name" value="HTH_ARSR"/>
    <property type="match status" value="1"/>
</dbReference>
<evidence type="ECO:0000313" key="6">
    <source>
        <dbReference type="Proteomes" id="UP000319449"/>
    </source>
</evidence>
<sequence length="122" mass="13537">MRESVVCTVNLINEAKVAAVRNAMPSEGILLRLAETFRLLGDPTRVRILHALSLEELCVCDIASLLGTTKSAVSHQLRLLRSLRVVKYRKDGRIVYYSLDDSHVGNLLREGINHIVSQGVSL</sequence>
<evidence type="ECO:0000256" key="3">
    <source>
        <dbReference type="ARBA" id="ARBA00023163"/>
    </source>
</evidence>
<dbReference type="PANTHER" id="PTHR43132:SF6">
    <property type="entry name" value="HTH-TYPE TRANSCRIPTIONAL REPRESSOR CZRA"/>
    <property type="match status" value="1"/>
</dbReference>
<dbReference type="RefSeq" id="WP_145023062.1">
    <property type="nucleotide sequence ID" value="NZ_VLLN01000014.1"/>
</dbReference>
<dbReference type="InterPro" id="IPR051011">
    <property type="entry name" value="Metal_resp_trans_reg"/>
</dbReference>
<dbReference type="PANTHER" id="PTHR43132">
    <property type="entry name" value="ARSENICAL RESISTANCE OPERON REPRESSOR ARSR-RELATED"/>
    <property type="match status" value="1"/>
</dbReference>
<dbReference type="InterPro" id="IPR011991">
    <property type="entry name" value="ArsR-like_HTH"/>
</dbReference>